<gene>
    <name evidence="2" type="ORF">QD47_07545</name>
</gene>
<dbReference type="PROSITE" id="PS51354">
    <property type="entry name" value="GLUTAREDOXIN_2"/>
    <property type="match status" value="1"/>
</dbReference>
<dbReference type="PATRIC" id="fig|159743.3.peg.1657"/>
<protein>
    <submittedName>
        <fullName evidence="2">Glutaredoxin</fullName>
    </submittedName>
</protein>
<dbReference type="Proteomes" id="UP000032534">
    <property type="component" value="Unassembled WGS sequence"/>
</dbReference>
<feature type="domain" description="Glutaredoxin" evidence="1">
    <location>
        <begin position="7"/>
        <end position="64"/>
    </location>
</feature>
<dbReference type="Pfam" id="PF00462">
    <property type="entry name" value="Glutaredoxin"/>
    <property type="match status" value="1"/>
</dbReference>
<evidence type="ECO:0000313" key="3">
    <source>
        <dbReference type="Proteomes" id="UP000032534"/>
    </source>
</evidence>
<proteinExistence type="predicted"/>
<dbReference type="OrthoDB" id="2192230at2"/>
<dbReference type="SUPFAM" id="SSF52833">
    <property type="entry name" value="Thioredoxin-like"/>
    <property type="match status" value="1"/>
</dbReference>
<dbReference type="InterPro" id="IPR002109">
    <property type="entry name" value="Glutaredoxin"/>
</dbReference>
<comment type="caution">
    <text evidence="2">The sequence shown here is derived from an EMBL/GenBank/DDBJ whole genome shotgun (WGS) entry which is preliminary data.</text>
</comment>
<reference evidence="2 3" key="1">
    <citation type="submission" date="2014-11" db="EMBL/GenBank/DDBJ databases">
        <title>Draft Genome Sequences of Paenibacillus polymyxa NRRL B-30509 and Paenibacillus terrae NRRL B-30644, Strains from a Poultry Environment that Produce Tridecaptin A and Paenicidins.</title>
        <authorList>
            <person name="van Belkum M.J."/>
            <person name="Lohans C.T."/>
            <person name="Vederas J.C."/>
        </authorList>
    </citation>
    <scope>NUCLEOTIDE SEQUENCE [LARGE SCALE GENOMIC DNA]</scope>
    <source>
        <strain evidence="2 3">NRRL B-30644</strain>
    </source>
</reference>
<dbReference type="Gene3D" id="3.40.30.10">
    <property type="entry name" value="Glutaredoxin"/>
    <property type="match status" value="1"/>
</dbReference>
<evidence type="ECO:0000259" key="1">
    <source>
        <dbReference type="Pfam" id="PF00462"/>
    </source>
</evidence>
<sequence length="89" mass="9967">MSSKPKVVLWSKTGCHFCGEIKSYLESQNQPYENIQVDGNDALRDVLETKYGVRFVPVVEVGGDNKYEALLNPDLEELGKVLESYSQAV</sequence>
<dbReference type="CDD" id="cd02976">
    <property type="entry name" value="NrdH"/>
    <property type="match status" value="1"/>
</dbReference>
<organism evidence="2 3">
    <name type="scientific">Paenibacillus terrae</name>
    <dbReference type="NCBI Taxonomy" id="159743"/>
    <lineage>
        <taxon>Bacteria</taxon>
        <taxon>Bacillati</taxon>
        <taxon>Bacillota</taxon>
        <taxon>Bacilli</taxon>
        <taxon>Bacillales</taxon>
        <taxon>Paenibacillaceae</taxon>
        <taxon>Paenibacillus</taxon>
    </lineage>
</organism>
<dbReference type="AlphaFoldDB" id="A0A0D7X828"/>
<evidence type="ECO:0000313" key="2">
    <source>
        <dbReference type="EMBL" id="KJD46202.1"/>
    </source>
</evidence>
<keyword evidence="3" id="KW-1185">Reference proteome</keyword>
<dbReference type="RefSeq" id="WP_044645553.1">
    <property type="nucleotide sequence ID" value="NZ_JTHP01000010.1"/>
</dbReference>
<dbReference type="InterPro" id="IPR036249">
    <property type="entry name" value="Thioredoxin-like_sf"/>
</dbReference>
<name>A0A0D7X828_9BACL</name>
<accession>A0A0D7X828</accession>
<dbReference type="EMBL" id="JTHP01000010">
    <property type="protein sequence ID" value="KJD46202.1"/>
    <property type="molecule type" value="Genomic_DNA"/>
</dbReference>